<dbReference type="Pfam" id="PF08266">
    <property type="entry name" value="Cadherin_2"/>
    <property type="match status" value="1"/>
</dbReference>
<dbReference type="InterPro" id="IPR020894">
    <property type="entry name" value="Cadherin_CS"/>
</dbReference>
<evidence type="ECO:0000256" key="11">
    <source>
        <dbReference type="PROSITE-ProRule" id="PRU00043"/>
    </source>
</evidence>
<dbReference type="InterPro" id="IPR013164">
    <property type="entry name" value="Cadherin_N"/>
</dbReference>
<evidence type="ECO:0000256" key="9">
    <source>
        <dbReference type="ARBA" id="ARBA00023136"/>
    </source>
</evidence>
<dbReference type="FunFam" id="2.60.40.60:FF:000006">
    <property type="entry name" value="Protocadherin alpha 2"/>
    <property type="match status" value="1"/>
</dbReference>
<keyword evidence="6 11" id="KW-0106">Calcium</keyword>
<dbReference type="PANTHER" id="PTHR24028">
    <property type="entry name" value="CADHERIN-87A"/>
    <property type="match status" value="1"/>
</dbReference>
<dbReference type="PROSITE" id="PS50268">
    <property type="entry name" value="CADHERIN_2"/>
    <property type="match status" value="3"/>
</dbReference>
<evidence type="ECO:0000256" key="2">
    <source>
        <dbReference type="ARBA" id="ARBA00022475"/>
    </source>
</evidence>
<dbReference type="AlphaFoldDB" id="A0A3Q2W4S6"/>
<evidence type="ECO:0000256" key="5">
    <source>
        <dbReference type="ARBA" id="ARBA00022737"/>
    </source>
</evidence>
<dbReference type="SMART" id="SM00112">
    <property type="entry name" value="CA"/>
    <property type="match status" value="3"/>
</dbReference>
<dbReference type="PROSITE" id="PS00232">
    <property type="entry name" value="CADHERIN_1"/>
    <property type="match status" value="1"/>
</dbReference>
<protein>
    <recommendedName>
        <fullName evidence="13">Cadherin domain-containing protein</fullName>
    </recommendedName>
</protein>
<dbReference type="PANTHER" id="PTHR24028:SF296">
    <property type="entry name" value="PROTOCADHERIN 1 GAMMA 11 PRECURSOR-RELATED"/>
    <property type="match status" value="1"/>
</dbReference>
<evidence type="ECO:0000256" key="7">
    <source>
        <dbReference type="ARBA" id="ARBA00022889"/>
    </source>
</evidence>
<evidence type="ECO:0000259" key="13">
    <source>
        <dbReference type="PROSITE" id="PS50268"/>
    </source>
</evidence>
<dbReference type="STRING" id="8153.ENSHBUP00000020408"/>
<feature type="domain" description="Cadherin" evidence="13">
    <location>
        <begin position="129"/>
        <end position="234"/>
    </location>
</feature>
<feature type="signal peptide" evidence="12">
    <location>
        <begin position="1"/>
        <end position="24"/>
    </location>
</feature>
<evidence type="ECO:0000256" key="6">
    <source>
        <dbReference type="ARBA" id="ARBA00022837"/>
    </source>
</evidence>
<keyword evidence="3" id="KW-0812">Transmembrane</keyword>
<dbReference type="InterPro" id="IPR050174">
    <property type="entry name" value="Protocadherin/Cadherin-CA"/>
</dbReference>
<dbReference type="Pfam" id="PF00028">
    <property type="entry name" value="Cadherin"/>
    <property type="match status" value="2"/>
</dbReference>
<feature type="domain" description="Cadherin" evidence="13">
    <location>
        <begin position="235"/>
        <end position="317"/>
    </location>
</feature>
<dbReference type="PRINTS" id="PR00205">
    <property type="entry name" value="CADHERIN"/>
</dbReference>
<dbReference type="Proteomes" id="UP000264840">
    <property type="component" value="Unplaced"/>
</dbReference>
<sequence>MAVRTMQRQVLLFTLFFCFCSVTGQVSYSIPEEMSKGSFVGDISHDFGLDLKRLKSGKARIYTGDSAEYIELNRERGVLLVKDRIDRELICAQTAPCALHFQVILENPMEFYSITVEVTDVNDNAPIFKRGEMKFKISESVNTGTVFMLEQAIDLDVGVNGLQSYLLKPTDNFVLKVQNQADGSKLVEMVLQKPLDREKQDHLSLVLTAVDGGEPQLSGILITVLDVNDNAPVFTQKTYKATVTENSPKGTVVATVTASDADQGSNSKITYSITNTLDNVRKMFYVNEENGQVSLIETIDFEKSKRFQINLRANDDGG</sequence>
<evidence type="ECO:0000256" key="8">
    <source>
        <dbReference type="ARBA" id="ARBA00022989"/>
    </source>
</evidence>
<accession>A0A3Q2W4S6</accession>
<feature type="chain" id="PRO_5018582258" description="Cadherin domain-containing protein" evidence="12">
    <location>
        <begin position="25"/>
        <end position="318"/>
    </location>
</feature>
<keyword evidence="4 12" id="KW-0732">Signal</keyword>
<name>A0A3Q2W4S6_HAPBU</name>
<keyword evidence="5" id="KW-0677">Repeat</keyword>
<keyword evidence="7" id="KW-0130">Cell adhesion</keyword>
<dbReference type="GO" id="GO:0005886">
    <property type="term" value="C:plasma membrane"/>
    <property type="evidence" value="ECO:0007669"/>
    <property type="project" value="UniProtKB-SubCell"/>
</dbReference>
<dbReference type="InterPro" id="IPR002126">
    <property type="entry name" value="Cadherin-like_dom"/>
</dbReference>
<dbReference type="GO" id="GO:0009653">
    <property type="term" value="P:anatomical structure morphogenesis"/>
    <property type="evidence" value="ECO:0007669"/>
    <property type="project" value="UniProtKB-ARBA"/>
</dbReference>
<evidence type="ECO:0000256" key="3">
    <source>
        <dbReference type="ARBA" id="ARBA00022692"/>
    </source>
</evidence>
<keyword evidence="2" id="KW-1003">Cell membrane</keyword>
<evidence type="ECO:0000313" key="15">
    <source>
        <dbReference type="Proteomes" id="UP000264840"/>
    </source>
</evidence>
<organism evidence="14 15">
    <name type="scientific">Haplochromis burtoni</name>
    <name type="common">Burton's mouthbrooder</name>
    <name type="synonym">Chromis burtoni</name>
    <dbReference type="NCBI Taxonomy" id="8153"/>
    <lineage>
        <taxon>Eukaryota</taxon>
        <taxon>Metazoa</taxon>
        <taxon>Chordata</taxon>
        <taxon>Craniata</taxon>
        <taxon>Vertebrata</taxon>
        <taxon>Euteleostomi</taxon>
        <taxon>Actinopterygii</taxon>
        <taxon>Neopterygii</taxon>
        <taxon>Teleostei</taxon>
        <taxon>Neoteleostei</taxon>
        <taxon>Acanthomorphata</taxon>
        <taxon>Ovalentaria</taxon>
        <taxon>Cichlomorphae</taxon>
        <taxon>Cichliformes</taxon>
        <taxon>Cichlidae</taxon>
        <taxon>African cichlids</taxon>
        <taxon>Pseudocrenilabrinae</taxon>
        <taxon>Haplochromini</taxon>
        <taxon>Haplochromis</taxon>
    </lineage>
</organism>
<dbReference type="SUPFAM" id="SSF49313">
    <property type="entry name" value="Cadherin-like"/>
    <property type="match status" value="3"/>
</dbReference>
<dbReference type="OMA" id="ANAKRYC"/>
<keyword evidence="10" id="KW-0325">Glycoprotein</keyword>
<dbReference type="GeneTree" id="ENSGT00940000164468"/>
<reference evidence="14" key="1">
    <citation type="submission" date="2025-08" db="UniProtKB">
        <authorList>
            <consortium name="Ensembl"/>
        </authorList>
    </citation>
    <scope>IDENTIFICATION</scope>
</reference>
<evidence type="ECO:0000256" key="1">
    <source>
        <dbReference type="ARBA" id="ARBA00004251"/>
    </source>
</evidence>
<evidence type="ECO:0000256" key="12">
    <source>
        <dbReference type="SAM" id="SignalP"/>
    </source>
</evidence>
<evidence type="ECO:0000256" key="4">
    <source>
        <dbReference type="ARBA" id="ARBA00022729"/>
    </source>
</evidence>
<dbReference type="FunFam" id="2.60.40.60:FF:000007">
    <property type="entry name" value="Protocadherin alpha 2"/>
    <property type="match status" value="1"/>
</dbReference>
<dbReference type="Gene3D" id="2.60.40.60">
    <property type="entry name" value="Cadherins"/>
    <property type="match status" value="3"/>
</dbReference>
<dbReference type="InterPro" id="IPR015919">
    <property type="entry name" value="Cadherin-like_sf"/>
</dbReference>
<evidence type="ECO:0000313" key="14">
    <source>
        <dbReference type="Ensembl" id="ENSHBUP00000020408.1"/>
    </source>
</evidence>
<keyword evidence="8" id="KW-1133">Transmembrane helix</keyword>
<dbReference type="GO" id="GO:0007156">
    <property type="term" value="P:homophilic cell adhesion via plasma membrane adhesion molecules"/>
    <property type="evidence" value="ECO:0007669"/>
    <property type="project" value="InterPro"/>
</dbReference>
<dbReference type="FunFam" id="2.60.40.60:FF:000002">
    <property type="entry name" value="Protocadherin alpha 2"/>
    <property type="match status" value="1"/>
</dbReference>
<feature type="domain" description="Cadherin" evidence="13">
    <location>
        <begin position="24"/>
        <end position="128"/>
    </location>
</feature>
<reference evidence="14" key="2">
    <citation type="submission" date="2025-09" db="UniProtKB">
        <authorList>
            <consortium name="Ensembl"/>
        </authorList>
    </citation>
    <scope>IDENTIFICATION</scope>
</reference>
<comment type="subcellular location">
    <subcellularLocation>
        <location evidence="1">Cell membrane</location>
        <topology evidence="1">Single-pass type I membrane protein</topology>
    </subcellularLocation>
</comment>
<proteinExistence type="predicted"/>
<dbReference type="GO" id="GO:0005509">
    <property type="term" value="F:calcium ion binding"/>
    <property type="evidence" value="ECO:0007669"/>
    <property type="project" value="UniProtKB-UniRule"/>
</dbReference>
<keyword evidence="9" id="KW-0472">Membrane</keyword>
<dbReference type="Ensembl" id="ENSHBUT00000030031.1">
    <property type="protein sequence ID" value="ENSHBUP00000020408.1"/>
    <property type="gene ID" value="ENSHBUG00000022674.1"/>
</dbReference>
<evidence type="ECO:0000256" key="10">
    <source>
        <dbReference type="ARBA" id="ARBA00023180"/>
    </source>
</evidence>
<dbReference type="CDD" id="cd11304">
    <property type="entry name" value="Cadherin_repeat"/>
    <property type="match status" value="2"/>
</dbReference>
<keyword evidence="15" id="KW-1185">Reference proteome</keyword>